<dbReference type="InterPro" id="IPR002220">
    <property type="entry name" value="DapA-like"/>
</dbReference>
<evidence type="ECO:0000313" key="3">
    <source>
        <dbReference type="Proteomes" id="UP000638263"/>
    </source>
</evidence>
<dbReference type="InterPro" id="IPR013785">
    <property type="entry name" value="Aldolase_TIM"/>
</dbReference>
<dbReference type="Proteomes" id="UP000638263">
    <property type="component" value="Unassembled WGS sequence"/>
</dbReference>
<keyword evidence="3" id="KW-1185">Reference proteome</keyword>
<dbReference type="AlphaFoldDB" id="A0A917VUN1"/>
<dbReference type="GO" id="GO:0016829">
    <property type="term" value="F:lyase activity"/>
    <property type="evidence" value="ECO:0007669"/>
    <property type="project" value="UniProtKB-KW"/>
</dbReference>
<evidence type="ECO:0000256" key="1">
    <source>
        <dbReference type="ARBA" id="ARBA00023239"/>
    </source>
</evidence>
<dbReference type="Pfam" id="PF00701">
    <property type="entry name" value="DHDPS"/>
    <property type="match status" value="1"/>
</dbReference>
<name>A0A917VUN1_9NOCA</name>
<dbReference type="SUPFAM" id="SSF51569">
    <property type="entry name" value="Aldolase"/>
    <property type="match status" value="1"/>
</dbReference>
<reference evidence="2" key="2">
    <citation type="submission" date="2020-09" db="EMBL/GenBank/DDBJ databases">
        <authorList>
            <person name="Sun Q."/>
            <person name="Zhou Y."/>
        </authorList>
    </citation>
    <scope>NUCLEOTIDE SEQUENCE</scope>
    <source>
        <strain evidence="2">CGMCC 4.3508</strain>
    </source>
</reference>
<accession>A0A917VUN1</accession>
<organism evidence="2 3">
    <name type="scientific">Nocardia jinanensis</name>
    <dbReference type="NCBI Taxonomy" id="382504"/>
    <lineage>
        <taxon>Bacteria</taxon>
        <taxon>Bacillati</taxon>
        <taxon>Actinomycetota</taxon>
        <taxon>Actinomycetes</taxon>
        <taxon>Mycobacteriales</taxon>
        <taxon>Nocardiaceae</taxon>
        <taxon>Nocardia</taxon>
    </lineage>
</organism>
<proteinExistence type="predicted"/>
<gene>
    <name evidence="2" type="ORF">GCM10011588_37730</name>
</gene>
<evidence type="ECO:0000313" key="2">
    <source>
        <dbReference type="EMBL" id="GGL19523.1"/>
    </source>
</evidence>
<sequence length="75" mass="8192">MAHVRAVCESTSLAVVLYSRANAKYTPETLVILTDTCPNLIGFEDGVGDLESISTARPARLRDAVPKRNRADFMP</sequence>
<keyword evidence="1" id="KW-0456">Lyase</keyword>
<dbReference type="EMBL" id="BMMH01000007">
    <property type="protein sequence ID" value="GGL19523.1"/>
    <property type="molecule type" value="Genomic_DNA"/>
</dbReference>
<comment type="caution">
    <text evidence="2">The sequence shown here is derived from an EMBL/GenBank/DDBJ whole genome shotgun (WGS) entry which is preliminary data.</text>
</comment>
<reference evidence="2" key="1">
    <citation type="journal article" date="2014" name="Int. J. Syst. Evol. Microbiol.">
        <title>Complete genome sequence of Corynebacterium casei LMG S-19264T (=DSM 44701T), isolated from a smear-ripened cheese.</title>
        <authorList>
            <consortium name="US DOE Joint Genome Institute (JGI-PGF)"/>
            <person name="Walter F."/>
            <person name="Albersmeier A."/>
            <person name="Kalinowski J."/>
            <person name="Ruckert C."/>
        </authorList>
    </citation>
    <scope>NUCLEOTIDE SEQUENCE</scope>
    <source>
        <strain evidence="2">CGMCC 4.3508</strain>
    </source>
</reference>
<dbReference type="Gene3D" id="3.20.20.70">
    <property type="entry name" value="Aldolase class I"/>
    <property type="match status" value="1"/>
</dbReference>
<protein>
    <submittedName>
        <fullName evidence="2">Uncharacterized protein</fullName>
    </submittedName>
</protein>